<evidence type="ECO:0000313" key="3">
    <source>
        <dbReference type="Proteomes" id="UP001597052"/>
    </source>
</evidence>
<comment type="caution">
    <text evidence="2">The sequence shown here is derived from an EMBL/GenBank/DDBJ whole genome shotgun (WGS) entry which is preliminary data.</text>
</comment>
<feature type="transmembrane region" description="Helical" evidence="1">
    <location>
        <begin position="15"/>
        <end position="37"/>
    </location>
</feature>
<dbReference type="EMBL" id="JBHUDM010000001">
    <property type="protein sequence ID" value="MFD1641220.1"/>
    <property type="molecule type" value="Genomic_DNA"/>
</dbReference>
<organism evidence="2 3">
    <name type="scientific">Halohasta litorea</name>
    <dbReference type="NCBI Taxonomy" id="869891"/>
    <lineage>
        <taxon>Archaea</taxon>
        <taxon>Methanobacteriati</taxon>
        <taxon>Methanobacteriota</taxon>
        <taxon>Stenosarchaea group</taxon>
        <taxon>Halobacteria</taxon>
        <taxon>Halobacteriales</taxon>
        <taxon>Haloferacaceae</taxon>
        <taxon>Halohasta</taxon>
    </lineage>
</organism>
<dbReference type="RefSeq" id="WP_256394922.1">
    <property type="nucleotide sequence ID" value="NZ_JANHDJ010000001.1"/>
</dbReference>
<accession>A0ABD6D4T6</accession>
<gene>
    <name evidence="2" type="ORF">ACFSBW_04940</name>
</gene>
<proteinExistence type="predicted"/>
<feature type="transmembrane region" description="Helical" evidence="1">
    <location>
        <begin position="43"/>
        <end position="67"/>
    </location>
</feature>
<dbReference type="Proteomes" id="UP001597052">
    <property type="component" value="Unassembled WGS sequence"/>
</dbReference>
<protein>
    <submittedName>
        <fullName evidence="2">Uncharacterized protein</fullName>
    </submittedName>
</protein>
<evidence type="ECO:0000256" key="1">
    <source>
        <dbReference type="SAM" id="Phobius"/>
    </source>
</evidence>
<dbReference type="AlphaFoldDB" id="A0ABD6D4T6"/>
<keyword evidence="3" id="KW-1185">Reference proteome</keyword>
<keyword evidence="1" id="KW-0812">Transmembrane</keyword>
<evidence type="ECO:0000313" key="2">
    <source>
        <dbReference type="EMBL" id="MFD1641220.1"/>
    </source>
</evidence>
<sequence length="86" mass="9248">MGNVRISPGPAETEAFRLGIVSSIVLGAVAIGILSWIGILTPVVGYVFVVLFPIYLLLVAVALNVWLNGLQDTTALRPVYRTKKPK</sequence>
<name>A0ABD6D4T6_9EURY</name>
<keyword evidence="1" id="KW-1133">Transmembrane helix</keyword>
<reference evidence="2 3" key="1">
    <citation type="journal article" date="2019" name="Int. J. Syst. Evol. Microbiol.">
        <title>The Global Catalogue of Microorganisms (GCM) 10K type strain sequencing project: providing services to taxonomists for standard genome sequencing and annotation.</title>
        <authorList>
            <consortium name="The Broad Institute Genomics Platform"/>
            <consortium name="The Broad Institute Genome Sequencing Center for Infectious Disease"/>
            <person name="Wu L."/>
            <person name="Ma J."/>
        </authorList>
    </citation>
    <scope>NUCLEOTIDE SEQUENCE [LARGE SCALE GENOMIC DNA]</scope>
    <source>
        <strain evidence="2 3">CGMCC 1.10593</strain>
    </source>
</reference>
<keyword evidence="1" id="KW-0472">Membrane</keyword>